<organism evidence="1 2">
    <name type="scientific">Blepharisma stoltei</name>
    <dbReference type="NCBI Taxonomy" id="1481888"/>
    <lineage>
        <taxon>Eukaryota</taxon>
        <taxon>Sar</taxon>
        <taxon>Alveolata</taxon>
        <taxon>Ciliophora</taxon>
        <taxon>Postciliodesmatophora</taxon>
        <taxon>Heterotrichea</taxon>
        <taxon>Heterotrichida</taxon>
        <taxon>Blepharismidae</taxon>
        <taxon>Blepharisma</taxon>
    </lineage>
</organism>
<gene>
    <name evidence="1" type="ORF">BSTOLATCC_MIC60787</name>
</gene>
<keyword evidence="2" id="KW-1185">Reference proteome</keyword>
<dbReference type="InterPro" id="IPR001646">
    <property type="entry name" value="5peptide_repeat"/>
</dbReference>
<evidence type="ECO:0008006" key="3">
    <source>
        <dbReference type="Google" id="ProtNLM"/>
    </source>
</evidence>
<accession>A0AAU9KJH0</accession>
<protein>
    <recommendedName>
        <fullName evidence="3">Pentapeptide repeat-containing protein</fullName>
    </recommendedName>
</protein>
<proteinExistence type="predicted"/>
<dbReference type="Gene3D" id="2.160.20.80">
    <property type="entry name" value="E3 ubiquitin-protein ligase SopA"/>
    <property type="match status" value="1"/>
</dbReference>
<reference evidence="1" key="1">
    <citation type="submission" date="2021-09" db="EMBL/GenBank/DDBJ databases">
        <authorList>
            <consortium name="AG Swart"/>
            <person name="Singh M."/>
            <person name="Singh A."/>
            <person name="Seah K."/>
            <person name="Emmerich C."/>
        </authorList>
    </citation>
    <scope>NUCLEOTIDE SEQUENCE</scope>
    <source>
        <strain evidence="1">ATCC30299</strain>
    </source>
</reference>
<evidence type="ECO:0000313" key="2">
    <source>
        <dbReference type="Proteomes" id="UP001162131"/>
    </source>
</evidence>
<evidence type="ECO:0000313" key="1">
    <source>
        <dbReference type="EMBL" id="CAG9334167.1"/>
    </source>
</evidence>
<dbReference type="Pfam" id="PF00805">
    <property type="entry name" value="Pentapeptide"/>
    <property type="match status" value="1"/>
</dbReference>
<dbReference type="SUPFAM" id="SSF141571">
    <property type="entry name" value="Pentapeptide repeat-like"/>
    <property type="match status" value="1"/>
</dbReference>
<comment type="caution">
    <text evidence="1">The sequence shown here is derived from an EMBL/GenBank/DDBJ whole genome shotgun (WGS) entry which is preliminary data.</text>
</comment>
<name>A0AAU9KJH0_9CILI</name>
<dbReference type="AlphaFoldDB" id="A0AAU9KJH0"/>
<sequence>MANENERFFITCHYEFCKERPQFLCDCKSGGILLCQKHLTEHRTADNANIHNPESLYNDPNAATKDLLIQLLDNKILHFCEMKKNQLEKSKAALSEIIKDQNIYVQECDEKILKLLQTKEKICSTRKISKIYQSRIEKFLSASPDSSFNDIQKWYDAEFSNNAAESSHSRNQFSIIIKKGKEELASQTYQNIFDIEKFVTPQLLNLLYCKILISDIPKFKDVKFLENSYYNRDLISSKYEMSSFLKEFLTDEAKEILFYILNLSKSHKSVATAASNSITILNWSGFSFLDLDLRGINIPFADLSNVSLINIDFEGSDLQWVDFSRTSCYWANFKNCALDNAKFSLRAKLIRDFIYRSRDCATSLQFSPDEKNLCYIGQRLRPTICGLDEERYTTLPHGNVYTVCFAPNGEYIAYGVLIKLYMYGKFQLKRLNFR</sequence>
<dbReference type="EMBL" id="CAJZBQ010000058">
    <property type="protein sequence ID" value="CAG9334167.1"/>
    <property type="molecule type" value="Genomic_DNA"/>
</dbReference>
<dbReference type="Proteomes" id="UP001162131">
    <property type="component" value="Unassembled WGS sequence"/>
</dbReference>